<gene>
    <name evidence="3" type="ORF">CC80DRAFT_318241</name>
    <name evidence="2" type="ORF">CC80DRAFT_329641</name>
</gene>
<evidence type="ECO:0000313" key="4">
    <source>
        <dbReference type="Proteomes" id="UP000800035"/>
    </source>
</evidence>
<dbReference type="Proteomes" id="UP000800035">
    <property type="component" value="Unassembled WGS sequence"/>
</dbReference>
<dbReference type="AlphaFoldDB" id="A0A6A5T814"/>
<proteinExistence type="predicted"/>
<feature type="transmembrane region" description="Helical" evidence="1">
    <location>
        <begin position="66"/>
        <end position="92"/>
    </location>
</feature>
<protein>
    <submittedName>
        <fullName evidence="3">Uncharacterized protein</fullName>
    </submittedName>
</protein>
<keyword evidence="1" id="KW-0472">Membrane</keyword>
<name>A0A6A5T814_9PLEO</name>
<dbReference type="EMBL" id="ML977070">
    <property type="protein sequence ID" value="KAF1948199.1"/>
    <property type="molecule type" value="Genomic_DNA"/>
</dbReference>
<evidence type="ECO:0000313" key="2">
    <source>
        <dbReference type="EMBL" id="KAF1948199.1"/>
    </source>
</evidence>
<keyword evidence="1" id="KW-0812">Transmembrane</keyword>
<accession>A0A6A5T814</accession>
<dbReference type="EMBL" id="ML977065">
    <property type="protein sequence ID" value="KAF1948284.1"/>
    <property type="molecule type" value="Genomic_DNA"/>
</dbReference>
<evidence type="ECO:0000256" key="1">
    <source>
        <dbReference type="SAM" id="Phobius"/>
    </source>
</evidence>
<organism evidence="3 4">
    <name type="scientific">Byssothecium circinans</name>
    <dbReference type="NCBI Taxonomy" id="147558"/>
    <lineage>
        <taxon>Eukaryota</taxon>
        <taxon>Fungi</taxon>
        <taxon>Dikarya</taxon>
        <taxon>Ascomycota</taxon>
        <taxon>Pezizomycotina</taxon>
        <taxon>Dothideomycetes</taxon>
        <taxon>Pleosporomycetidae</taxon>
        <taxon>Pleosporales</taxon>
        <taxon>Massarineae</taxon>
        <taxon>Massarinaceae</taxon>
        <taxon>Byssothecium</taxon>
    </lineage>
</organism>
<evidence type="ECO:0000313" key="3">
    <source>
        <dbReference type="EMBL" id="KAF1948284.1"/>
    </source>
</evidence>
<keyword evidence="4" id="KW-1185">Reference proteome</keyword>
<sequence length="118" mass="13028">MGEHPVAARYPQSAMWTCLGCGFRSTSDKYPGARCSTVAWEVLLNSDISFSVASLPAVSEIGFKSLALLLVSMLFLFLLILHVLCFFFSLVFSRLQHSACLLPSHRHLTIPEPPTRTA</sequence>
<reference evidence="3" key="1">
    <citation type="journal article" date="2020" name="Stud. Mycol.">
        <title>101 Dothideomycetes genomes: a test case for predicting lifestyles and emergence of pathogens.</title>
        <authorList>
            <person name="Haridas S."/>
            <person name="Albert R."/>
            <person name="Binder M."/>
            <person name="Bloem J."/>
            <person name="Labutti K."/>
            <person name="Salamov A."/>
            <person name="Andreopoulos B."/>
            <person name="Baker S."/>
            <person name="Barry K."/>
            <person name="Bills G."/>
            <person name="Bluhm B."/>
            <person name="Cannon C."/>
            <person name="Castanera R."/>
            <person name="Culley D."/>
            <person name="Daum C."/>
            <person name="Ezra D."/>
            <person name="Gonzalez J."/>
            <person name="Henrissat B."/>
            <person name="Kuo A."/>
            <person name="Liang C."/>
            <person name="Lipzen A."/>
            <person name="Lutzoni F."/>
            <person name="Magnuson J."/>
            <person name="Mondo S."/>
            <person name="Nolan M."/>
            <person name="Ohm R."/>
            <person name="Pangilinan J."/>
            <person name="Park H.-J."/>
            <person name="Ramirez L."/>
            <person name="Alfaro M."/>
            <person name="Sun H."/>
            <person name="Tritt A."/>
            <person name="Yoshinaga Y."/>
            <person name="Zwiers L.-H."/>
            <person name="Turgeon B."/>
            <person name="Goodwin S."/>
            <person name="Spatafora J."/>
            <person name="Crous P."/>
            <person name="Grigoriev I."/>
        </authorList>
    </citation>
    <scope>NUCLEOTIDE SEQUENCE</scope>
    <source>
        <strain evidence="3">CBS 675.92</strain>
    </source>
</reference>
<keyword evidence="1" id="KW-1133">Transmembrane helix</keyword>